<gene>
    <name evidence="2" type="ORF">DFR57_10165</name>
</gene>
<keyword evidence="3" id="KW-1185">Reference proteome</keyword>
<proteinExistence type="predicted"/>
<dbReference type="Proteomes" id="UP000252585">
    <property type="component" value="Unassembled WGS sequence"/>
</dbReference>
<dbReference type="RefSeq" id="WP_114351144.1">
    <property type="nucleotide sequence ID" value="NZ_QPJJ01000001.1"/>
</dbReference>
<evidence type="ECO:0000259" key="1">
    <source>
        <dbReference type="Pfam" id="PF06283"/>
    </source>
</evidence>
<name>A0A368YE91_9BACI</name>
<dbReference type="EMBL" id="QPJJ01000001">
    <property type="protein sequence ID" value="RCW77197.1"/>
    <property type="molecule type" value="Genomic_DNA"/>
</dbReference>
<accession>A0A368YE91</accession>
<dbReference type="Gene3D" id="3.40.50.880">
    <property type="match status" value="1"/>
</dbReference>
<evidence type="ECO:0000313" key="3">
    <source>
        <dbReference type="Proteomes" id="UP000252585"/>
    </source>
</evidence>
<protein>
    <submittedName>
        <fullName evidence="2">Trehalose utilization protein</fullName>
    </submittedName>
</protein>
<dbReference type="SUPFAM" id="SSF52317">
    <property type="entry name" value="Class I glutamine amidotransferase-like"/>
    <property type="match status" value="1"/>
</dbReference>
<dbReference type="OrthoDB" id="9812305at2"/>
<dbReference type="InterPro" id="IPR029010">
    <property type="entry name" value="ThuA-like"/>
</dbReference>
<evidence type="ECO:0000313" key="2">
    <source>
        <dbReference type="EMBL" id="RCW77197.1"/>
    </source>
</evidence>
<reference evidence="2 3" key="1">
    <citation type="submission" date="2018-07" db="EMBL/GenBank/DDBJ databases">
        <title>Genomic Encyclopedia of Type Strains, Phase IV (KMG-IV): sequencing the most valuable type-strain genomes for metagenomic binning, comparative biology and taxonomic classification.</title>
        <authorList>
            <person name="Goeker M."/>
        </authorList>
    </citation>
    <scope>NUCLEOTIDE SEQUENCE [LARGE SCALE GENOMIC DNA]</scope>
    <source>
        <strain evidence="2 3">DSM 27696</strain>
    </source>
</reference>
<dbReference type="AlphaFoldDB" id="A0A368YE91"/>
<sequence>MRMLAVLGDYYHDARLLRKALDRVLYSLRDQETIEQITIDYLGPKQLDDASFEEVDLIIIASENRINPEEEQVEKWMTEKIAKKIHQFVENGGGFLAWHSGFACYDGVETYLDMLKGSFDYHPEKHVEVTYHIEDDLFLNKNIQDFSFIDEHYFMHCDQDQTNVFLTSASEYGEQVAGWYHELGEGKVCCVVPAHTEEGLLHDSTGEILNGSIEWLIKE</sequence>
<organism evidence="2 3">
    <name type="scientific">Saliterribacillus persicus</name>
    <dbReference type="NCBI Taxonomy" id="930114"/>
    <lineage>
        <taxon>Bacteria</taxon>
        <taxon>Bacillati</taxon>
        <taxon>Bacillota</taxon>
        <taxon>Bacilli</taxon>
        <taxon>Bacillales</taxon>
        <taxon>Bacillaceae</taxon>
        <taxon>Saliterribacillus</taxon>
    </lineage>
</organism>
<feature type="domain" description="ThuA-like" evidence="1">
    <location>
        <begin position="43"/>
        <end position="215"/>
    </location>
</feature>
<dbReference type="InterPro" id="IPR029062">
    <property type="entry name" value="Class_I_gatase-like"/>
</dbReference>
<dbReference type="Pfam" id="PF06283">
    <property type="entry name" value="ThuA"/>
    <property type="match status" value="1"/>
</dbReference>
<comment type="caution">
    <text evidence="2">The sequence shown here is derived from an EMBL/GenBank/DDBJ whole genome shotgun (WGS) entry which is preliminary data.</text>
</comment>